<feature type="transmembrane region" description="Helical" evidence="6">
    <location>
        <begin position="21"/>
        <end position="38"/>
    </location>
</feature>
<dbReference type="GO" id="GO:0017004">
    <property type="term" value="P:cytochrome complex assembly"/>
    <property type="evidence" value="ECO:0007669"/>
    <property type="project" value="InterPro"/>
</dbReference>
<keyword evidence="5 6" id="KW-0472">Membrane</keyword>
<comment type="subcellular location">
    <subcellularLocation>
        <location evidence="1">Membrane</location>
        <topology evidence="1">Multi-pass membrane protein</topology>
    </subcellularLocation>
</comment>
<evidence type="ECO:0000313" key="7">
    <source>
        <dbReference type="EMBL" id="OIR20562.1"/>
    </source>
</evidence>
<dbReference type="STRING" id="1888995.BD935_04935"/>
<gene>
    <name evidence="7" type="ORF">BD935_04935</name>
</gene>
<organism evidence="7 8">
    <name type="scientific">Marine Group III euryarchaeote CG-Epi1</name>
    <dbReference type="NCBI Taxonomy" id="1888995"/>
    <lineage>
        <taxon>Archaea</taxon>
        <taxon>Methanobacteriati</taxon>
        <taxon>Thermoplasmatota</taxon>
        <taxon>Thermoplasmata</taxon>
        <taxon>Candidatus Thermoprofundales</taxon>
    </lineage>
</organism>
<name>A0A1J5THZ1_9ARCH</name>
<evidence type="ECO:0000256" key="1">
    <source>
        <dbReference type="ARBA" id="ARBA00004141"/>
    </source>
</evidence>
<dbReference type="GO" id="GO:0016020">
    <property type="term" value="C:membrane"/>
    <property type="evidence" value="ECO:0007669"/>
    <property type="project" value="UniProtKB-SubCell"/>
</dbReference>
<dbReference type="InterPro" id="IPR003544">
    <property type="entry name" value="Cyt_c_biogenesis_CcmB"/>
</dbReference>
<dbReference type="GO" id="GO:0015232">
    <property type="term" value="F:heme transmembrane transporter activity"/>
    <property type="evidence" value="ECO:0007669"/>
    <property type="project" value="InterPro"/>
</dbReference>
<dbReference type="Proteomes" id="UP000183080">
    <property type="component" value="Unassembled WGS sequence"/>
</dbReference>
<feature type="transmembrane region" description="Helical" evidence="6">
    <location>
        <begin position="90"/>
        <end position="114"/>
    </location>
</feature>
<accession>A0A1J5THZ1</accession>
<evidence type="ECO:0000256" key="2">
    <source>
        <dbReference type="ARBA" id="ARBA00010544"/>
    </source>
</evidence>
<feature type="transmembrane region" description="Helical" evidence="6">
    <location>
        <begin position="50"/>
        <end position="69"/>
    </location>
</feature>
<feature type="transmembrane region" description="Helical" evidence="6">
    <location>
        <begin position="193"/>
        <end position="211"/>
    </location>
</feature>
<dbReference type="Pfam" id="PF03379">
    <property type="entry name" value="CcmB"/>
    <property type="match status" value="1"/>
</dbReference>
<evidence type="ECO:0008006" key="9">
    <source>
        <dbReference type="Google" id="ProtNLM"/>
    </source>
</evidence>
<sequence>MNPILVLLKKELKVEFRTLQGIVPAALMSFMILMSLKFSIMDSVVIEKSGILWVSVLLTGLGLITHTATREIERRTIETLKLAPITRYQLFLGRAFGSMILLWILSTIIFILFLVLFENVFGDEWMLAYVVVLVGCIGIAAVGNLAASSMTPMYGGWMLTSLFAIPILLFTVIEAGIKCTDSLITDSSDFQIALTLLFLYNMVFVTGGAWLSEISD</sequence>
<evidence type="ECO:0000256" key="5">
    <source>
        <dbReference type="ARBA" id="ARBA00023136"/>
    </source>
</evidence>
<evidence type="ECO:0000256" key="4">
    <source>
        <dbReference type="ARBA" id="ARBA00022989"/>
    </source>
</evidence>
<feature type="transmembrane region" description="Helical" evidence="6">
    <location>
        <begin position="126"/>
        <end position="147"/>
    </location>
</feature>
<comment type="caution">
    <text evidence="7">The sequence shown here is derived from an EMBL/GenBank/DDBJ whole genome shotgun (WGS) entry which is preliminary data.</text>
</comment>
<evidence type="ECO:0000256" key="6">
    <source>
        <dbReference type="SAM" id="Phobius"/>
    </source>
</evidence>
<keyword evidence="4 6" id="KW-1133">Transmembrane helix</keyword>
<keyword evidence="3 6" id="KW-0812">Transmembrane</keyword>
<evidence type="ECO:0000256" key="3">
    <source>
        <dbReference type="ARBA" id="ARBA00022692"/>
    </source>
</evidence>
<evidence type="ECO:0000313" key="8">
    <source>
        <dbReference type="Proteomes" id="UP000183080"/>
    </source>
</evidence>
<protein>
    <recommendedName>
        <fullName evidence="9">Heme exporter protein B</fullName>
    </recommendedName>
</protein>
<proteinExistence type="inferred from homology"/>
<feature type="transmembrane region" description="Helical" evidence="6">
    <location>
        <begin position="154"/>
        <end position="173"/>
    </location>
</feature>
<dbReference type="EMBL" id="MIZA01000011">
    <property type="protein sequence ID" value="OIR20562.1"/>
    <property type="molecule type" value="Genomic_DNA"/>
</dbReference>
<comment type="similarity">
    <text evidence="2">Belongs to the CcmB/CycW/HelB family.</text>
</comment>
<dbReference type="AlphaFoldDB" id="A0A1J5THZ1"/>
<reference evidence="7 8" key="1">
    <citation type="submission" date="2016-08" db="EMBL/GenBank/DDBJ databases">
        <title>New Insights into Marine Group III Euryarchaeota, from dark to light.</title>
        <authorList>
            <person name="Haro-Moreno J.M."/>
            <person name="Rodriguez-Valera F."/>
            <person name="Lopez-Garcia P."/>
            <person name="Moreira D."/>
            <person name="Martin-Cuadrado A.B."/>
        </authorList>
    </citation>
    <scope>NUCLEOTIDE SEQUENCE [LARGE SCALE GENOMIC DNA]</scope>
    <source>
        <strain evidence="7">CG-Epi1</strain>
    </source>
</reference>